<dbReference type="InterPro" id="IPR000250">
    <property type="entry name" value="Peptidase_G1"/>
</dbReference>
<proteinExistence type="predicted"/>
<keyword evidence="4" id="KW-1185">Reference proteome</keyword>
<evidence type="ECO:0000256" key="2">
    <source>
        <dbReference type="SAM" id="SignalP"/>
    </source>
</evidence>
<dbReference type="Pfam" id="PF01828">
    <property type="entry name" value="Peptidase_A4"/>
    <property type="match status" value="1"/>
</dbReference>
<dbReference type="EMBL" id="JAPEVB010000004">
    <property type="protein sequence ID" value="KAJ4388803.1"/>
    <property type="molecule type" value="Genomic_DNA"/>
</dbReference>
<dbReference type="CDD" id="cd13426">
    <property type="entry name" value="Peptidase_G1"/>
    <property type="match status" value="1"/>
</dbReference>
<sequence>MKINTFLSTLLNVNLVLGGRWTQKRRETRAANARRFPEAFAPEHVPRLASNGTARIHSSRPLSVIDVAEKAIESRNNESHTTYSANWAGALLVGSGYTAVTGTITVPTPTGANAATQSAGAAWVGIDGGTCSQAILQTGIDWYVTNGQATYDAWYEWYPDYSYDFSGITINAGDSIRMTVLASATTNGAAHIENLTTGKAVSQAMTVSSAAALCETNAEWIIEDFESCDSSGNCPQVPFANFGSVTFTQSLAVQGGTTVTPATGSGLQVLDLYQNSQVLTNCAVSGETVACTYV</sequence>
<gene>
    <name evidence="3" type="ORF">N0V93_006263</name>
</gene>
<evidence type="ECO:0000256" key="1">
    <source>
        <dbReference type="PIRSR" id="PIRSR600250-50"/>
    </source>
</evidence>
<dbReference type="Gene3D" id="2.60.120.700">
    <property type="entry name" value="Peptidase G1"/>
    <property type="match status" value="1"/>
</dbReference>
<comment type="caution">
    <text evidence="3">The sequence shown here is derived from an EMBL/GenBank/DDBJ whole genome shotgun (WGS) entry which is preliminary data.</text>
</comment>
<dbReference type="InterPro" id="IPR013320">
    <property type="entry name" value="ConA-like_dom_sf"/>
</dbReference>
<dbReference type="PANTHER" id="PTHR37536">
    <property type="entry name" value="PUTATIVE (AFU_ORTHOLOGUE AFUA_3G02970)-RELATED"/>
    <property type="match status" value="1"/>
</dbReference>
<reference evidence="3" key="1">
    <citation type="submission" date="2022-10" db="EMBL/GenBank/DDBJ databases">
        <title>Tapping the CABI collections for fungal endophytes: first genome assemblies for Collariella, Neodidymelliopsis, Ascochyta clinopodiicola, Didymella pomorum, Didymosphaeria variabile, Neocosmospora piperis and Neocucurbitaria cava.</title>
        <authorList>
            <person name="Hill R."/>
        </authorList>
    </citation>
    <scope>NUCLEOTIDE SEQUENCE</scope>
    <source>
        <strain evidence="3">IMI 355082</strain>
    </source>
</reference>
<dbReference type="AlphaFoldDB" id="A0A9W9CUB9"/>
<feature type="chain" id="PRO_5040723073" evidence="2">
    <location>
        <begin position="19"/>
        <end position="294"/>
    </location>
</feature>
<dbReference type="InterPro" id="IPR038656">
    <property type="entry name" value="Peptidase_G1_sf"/>
</dbReference>
<protein>
    <submittedName>
        <fullName evidence="3">Uncharacterized protein</fullName>
    </submittedName>
</protein>
<dbReference type="GO" id="GO:0070007">
    <property type="term" value="F:glutamic-type endopeptidase activity"/>
    <property type="evidence" value="ECO:0007669"/>
    <property type="project" value="InterPro"/>
</dbReference>
<dbReference type="Proteomes" id="UP001140453">
    <property type="component" value="Unassembled WGS sequence"/>
</dbReference>
<dbReference type="PRINTS" id="PR00977">
    <property type="entry name" value="SCYTLDPTASE"/>
</dbReference>
<feature type="signal peptide" evidence="2">
    <location>
        <begin position="1"/>
        <end position="18"/>
    </location>
</feature>
<evidence type="ECO:0000313" key="3">
    <source>
        <dbReference type="EMBL" id="KAJ4388803.1"/>
    </source>
</evidence>
<name>A0A9W9CUB9_9PEZI</name>
<keyword evidence="2" id="KW-0732">Signal</keyword>
<evidence type="ECO:0000313" key="4">
    <source>
        <dbReference type="Proteomes" id="UP001140453"/>
    </source>
</evidence>
<accession>A0A9W9CUB9</accession>
<organism evidence="3 4">
    <name type="scientific">Gnomoniopsis smithogilvyi</name>
    <dbReference type="NCBI Taxonomy" id="1191159"/>
    <lineage>
        <taxon>Eukaryota</taxon>
        <taxon>Fungi</taxon>
        <taxon>Dikarya</taxon>
        <taxon>Ascomycota</taxon>
        <taxon>Pezizomycotina</taxon>
        <taxon>Sordariomycetes</taxon>
        <taxon>Sordariomycetidae</taxon>
        <taxon>Diaporthales</taxon>
        <taxon>Gnomoniaceae</taxon>
        <taxon>Gnomoniopsis</taxon>
    </lineage>
</organism>
<dbReference type="GO" id="GO:0006508">
    <property type="term" value="P:proteolysis"/>
    <property type="evidence" value="ECO:0007669"/>
    <property type="project" value="InterPro"/>
</dbReference>
<dbReference type="SUPFAM" id="SSF49899">
    <property type="entry name" value="Concanavalin A-like lectins/glucanases"/>
    <property type="match status" value="1"/>
</dbReference>
<dbReference type="PANTHER" id="PTHR37536:SF1">
    <property type="entry name" value="ASPERGILLOPEPSIN, PUTAITVE (AFU_ORTHOLOGUE AFUA_7G01200)"/>
    <property type="match status" value="1"/>
</dbReference>
<feature type="active site" description="Proton acceptor" evidence="1">
    <location>
        <position position="223"/>
    </location>
</feature>
<dbReference type="OrthoDB" id="2862635at2759"/>